<proteinExistence type="predicted"/>
<evidence type="ECO:0000313" key="1">
    <source>
        <dbReference type="EMBL" id="VTR21350.1"/>
    </source>
</evidence>
<reference evidence="1" key="1">
    <citation type="submission" date="2019-05" db="EMBL/GenBank/DDBJ databases">
        <authorList>
            <consortium name="Pathogen Informatics"/>
        </authorList>
    </citation>
    <scope>NUCLEOTIDE SEQUENCE [LARGE SCALE GENOMIC DNA]</scope>
    <source>
        <strain evidence="1">NCTC12965</strain>
    </source>
</reference>
<dbReference type="AlphaFoldDB" id="A0A4U9TML8"/>
<protein>
    <submittedName>
        <fullName evidence="1">Uncharacterized protein</fullName>
    </submittedName>
</protein>
<organism evidence="1">
    <name type="scientific">Serratia fonticola</name>
    <dbReference type="NCBI Taxonomy" id="47917"/>
    <lineage>
        <taxon>Bacteria</taxon>
        <taxon>Pseudomonadati</taxon>
        <taxon>Pseudomonadota</taxon>
        <taxon>Gammaproteobacteria</taxon>
        <taxon>Enterobacterales</taxon>
        <taxon>Yersiniaceae</taxon>
        <taxon>Serratia</taxon>
    </lineage>
</organism>
<dbReference type="EMBL" id="CABEEZ010000024">
    <property type="protein sequence ID" value="VTR21350.1"/>
    <property type="molecule type" value="Genomic_DNA"/>
</dbReference>
<name>A0A4U9TML8_SERFO</name>
<accession>A0A4U9TML8</accession>
<sequence>MRQGRRRANVVMSKVIQQKMSQLLSSTRLLGLLALPVIMFNAQAEAPRQWLACLTPRLRHLLQRKA</sequence>
<gene>
    <name evidence="1" type="ORF">NCTC12965_01238</name>
</gene>